<dbReference type="InterPro" id="IPR038559">
    <property type="entry name" value="XkdN-like_sf"/>
</dbReference>
<dbReference type="EMBL" id="JAHBCL010000026">
    <property type="protein sequence ID" value="MBS7527848.1"/>
    <property type="molecule type" value="Genomic_DNA"/>
</dbReference>
<evidence type="ECO:0000313" key="2">
    <source>
        <dbReference type="Proteomes" id="UP000746471"/>
    </source>
</evidence>
<accession>A0ABS5PRR3</accession>
<proteinExistence type="predicted"/>
<dbReference type="Proteomes" id="UP000746471">
    <property type="component" value="Unassembled WGS sequence"/>
</dbReference>
<organism evidence="1 2">
    <name type="scientific">Fusibacter paucivorans</name>
    <dbReference type="NCBI Taxonomy" id="76009"/>
    <lineage>
        <taxon>Bacteria</taxon>
        <taxon>Bacillati</taxon>
        <taxon>Bacillota</taxon>
        <taxon>Clostridia</taxon>
        <taxon>Eubacteriales</taxon>
        <taxon>Eubacteriales Family XII. Incertae Sedis</taxon>
        <taxon>Fusibacter</taxon>
    </lineage>
</organism>
<keyword evidence="2" id="KW-1185">Reference proteome</keyword>
<dbReference type="Pfam" id="PF08890">
    <property type="entry name" value="Phage_TAC_5"/>
    <property type="match status" value="1"/>
</dbReference>
<dbReference type="Gene3D" id="3.30.2220.30">
    <property type="match status" value="1"/>
</dbReference>
<dbReference type="InterPro" id="IPR014986">
    <property type="entry name" value="XkdN-like"/>
</dbReference>
<gene>
    <name evidence="1" type="ORF">KHM83_14280</name>
</gene>
<protein>
    <submittedName>
        <fullName evidence="1">Phage portal protein</fullName>
    </submittedName>
</protein>
<evidence type="ECO:0000313" key="1">
    <source>
        <dbReference type="EMBL" id="MBS7527848.1"/>
    </source>
</evidence>
<name>A0ABS5PRR3_9FIRM</name>
<dbReference type="RefSeq" id="WP_213237707.1">
    <property type="nucleotide sequence ID" value="NZ_JAHBCL010000026.1"/>
</dbReference>
<reference evidence="1 2" key="1">
    <citation type="submission" date="2021-05" db="EMBL/GenBank/DDBJ databases">
        <title>Fusibacter ferrireducens sp. nov., an anaerobic, sulfur- and Fe-reducing bacterium isolated from the mangrove sediment.</title>
        <authorList>
            <person name="Qiu D."/>
        </authorList>
    </citation>
    <scope>NUCLEOTIDE SEQUENCE [LARGE SCALE GENOMIC DNA]</scope>
    <source>
        <strain evidence="1 2">DSM 12116</strain>
    </source>
</reference>
<comment type="caution">
    <text evidence="1">The sequence shown here is derived from an EMBL/GenBank/DDBJ whole genome shotgun (WGS) entry which is preliminary data.</text>
</comment>
<sequence>MSLSAFLAQNVETTTHVEAFIASTRFKIDNEPVSWQLQSITADVDKSIRKSSTKHVPVPGKRGQFTKDTDYDLYLTKLCVACIKYPDLNSKELQDSYGVMCAEDLLGKMLLPGELNNLQMKVQEINGYSTSMDELVEEAKN</sequence>